<evidence type="ECO:0000256" key="1">
    <source>
        <dbReference type="ARBA" id="ARBA00022490"/>
    </source>
</evidence>
<dbReference type="CDD" id="cd00552">
    <property type="entry name" value="RaiA"/>
    <property type="match status" value="1"/>
</dbReference>
<evidence type="ECO:0000313" key="5">
    <source>
        <dbReference type="EMBL" id="CAB3395797.1"/>
    </source>
</evidence>
<dbReference type="NCBIfam" id="TIGR00741">
    <property type="entry name" value="yfiA"/>
    <property type="match status" value="1"/>
</dbReference>
<dbReference type="Gene3D" id="3.30.505.50">
    <property type="entry name" value="Sigma 54 modulation/S30EA ribosomal protein, C-terminal domain"/>
    <property type="match status" value="1"/>
</dbReference>
<dbReference type="Proteomes" id="UP000502196">
    <property type="component" value="Chromosome"/>
</dbReference>
<accession>A0A6F9EHA4</accession>
<dbReference type="HAMAP" id="MF_00839">
    <property type="entry name" value="HPF"/>
    <property type="match status" value="1"/>
</dbReference>
<evidence type="ECO:0000313" key="6">
    <source>
        <dbReference type="Proteomes" id="UP000502196"/>
    </source>
</evidence>
<dbReference type="PANTHER" id="PTHR33231">
    <property type="entry name" value="30S RIBOSOMAL PROTEIN"/>
    <property type="match status" value="1"/>
</dbReference>
<proteinExistence type="inferred from homology"/>
<comment type="subunit">
    <text evidence="3">Interacts with 100S ribosomes.</text>
</comment>
<dbReference type="PANTHER" id="PTHR33231:SF1">
    <property type="entry name" value="30S RIBOSOMAL PROTEIN"/>
    <property type="match status" value="1"/>
</dbReference>
<dbReference type="InterPro" id="IPR038416">
    <property type="entry name" value="Ribosom_S30AE_C_sf"/>
</dbReference>
<dbReference type="GO" id="GO:0045900">
    <property type="term" value="P:negative regulation of translational elongation"/>
    <property type="evidence" value="ECO:0007669"/>
    <property type="project" value="TreeGrafter"/>
</dbReference>
<dbReference type="GO" id="GO:0022627">
    <property type="term" value="C:cytosolic small ribosomal subunit"/>
    <property type="evidence" value="ECO:0007669"/>
    <property type="project" value="TreeGrafter"/>
</dbReference>
<dbReference type="GO" id="GO:0043024">
    <property type="term" value="F:ribosomal small subunit binding"/>
    <property type="evidence" value="ECO:0007669"/>
    <property type="project" value="TreeGrafter"/>
</dbReference>
<evidence type="ECO:0000256" key="2">
    <source>
        <dbReference type="ARBA" id="ARBA00022845"/>
    </source>
</evidence>
<comment type="function">
    <text evidence="3">Required for dimerization of active 70S ribosomes into 100S ribosomes in stationary phase; 100S ribosomes are translationally inactive and sometimes present during exponential growth.</text>
</comment>
<dbReference type="SUPFAM" id="SSF69754">
    <property type="entry name" value="Ribosome binding protein Y (YfiA homologue)"/>
    <property type="match status" value="1"/>
</dbReference>
<dbReference type="Pfam" id="PF02482">
    <property type="entry name" value="Ribosomal_S30AE"/>
    <property type="match status" value="1"/>
</dbReference>
<evidence type="ECO:0000259" key="4">
    <source>
        <dbReference type="Pfam" id="PF16321"/>
    </source>
</evidence>
<dbReference type="EMBL" id="LR792683">
    <property type="protein sequence ID" value="CAB3395797.1"/>
    <property type="molecule type" value="Genomic_DNA"/>
</dbReference>
<reference evidence="5 6" key="1">
    <citation type="submission" date="2020-04" db="EMBL/GenBank/DDBJ databases">
        <authorList>
            <person name="Hogendoorn C."/>
        </authorList>
    </citation>
    <scope>NUCLEOTIDE SEQUENCE [LARGE SCALE GENOMIC DNA]</scope>
    <source>
        <strain evidence="5">COOX1</strain>
    </source>
</reference>
<dbReference type="InterPro" id="IPR003489">
    <property type="entry name" value="RHF/RaiA"/>
</dbReference>
<keyword evidence="1 3" id="KW-0963">Cytoplasm</keyword>
<keyword evidence="2 3" id="KW-0810">Translation regulation</keyword>
<evidence type="ECO:0000256" key="3">
    <source>
        <dbReference type="HAMAP-Rule" id="MF_00839"/>
    </source>
</evidence>
<organism evidence="5 6">
    <name type="scientific">Kyrpidia spormannii</name>
    <dbReference type="NCBI Taxonomy" id="2055160"/>
    <lineage>
        <taxon>Bacteria</taxon>
        <taxon>Bacillati</taxon>
        <taxon>Bacillota</taxon>
        <taxon>Bacilli</taxon>
        <taxon>Bacillales</taxon>
        <taxon>Alicyclobacillaceae</taxon>
        <taxon>Kyrpidia</taxon>
    </lineage>
</organism>
<dbReference type="InterPro" id="IPR032528">
    <property type="entry name" value="Ribosom_S30AE_C"/>
</dbReference>
<dbReference type="RefSeq" id="WP_170086400.1">
    <property type="nucleotide sequence ID" value="NZ_CP047972.1"/>
</dbReference>
<feature type="domain" description="Sigma 54 modulation/S30EA ribosomal protein C-terminal" evidence="4">
    <location>
        <begin position="122"/>
        <end position="175"/>
    </location>
</feature>
<dbReference type="InterPro" id="IPR050574">
    <property type="entry name" value="HPF/YfiA_ribosome-assoc"/>
</dbReference>
<sequence length="180" mass="20450">MRIHVRGDNLAVTEALREYAVRKVGRLEKYFDAPADQDVYVTLSVKRGLHKVEVTMTLGGIVFRAEEESGDMYGSLDLVVDKLVSQAERHKSKINKRFRQAGIRTLTAEVEPPEESQREIAGEVVRVKRFPVKPMPVEEAILQMDLLGHDFFVFANADTDEVNVVYRRKDGNYGLIEPAF</sequence>
<dbReference type="Pfam" id="PF16321">
    <property type="entry name" value="Ribosom_S30AE_C"/>
    <property type="match status" value="1"/>
</dbReference>
<dbReference type="FunFam" id="3.30.505.50:FF:000001">
    <property type="entry name" value="Ribosome hibernation promoting factor"/>
    <property type="match status" value="1"/>
</dbReference>
<comment type="subcellular location">
    <subcellularLocation>
        <location evidence="3">Cytoplasm</location>
    </subcellularLocation>
</comment>
<dbReference type="InterPro" id="IPR034694">
    <property type="entry name" value="HPF_long/plastid"/>
</dbReference>
<comment type="similarity">
    <text evidence="3">Belongs to the HPF/YfiA ribosome-associated protein family. Long HPF subfamily.</text>
</comment>
<gene>
    <name evidence="3 5" type="primary">hpf</name>
    <name evidence="5" type="ORF">COOX1_3090</name>
</gene>
<name>A0A6F9EHA4_9BACL</name>
<protein>
    <recommendedName>
        <fullName evidence="3">Ribosome hibernation promoting factor</fullName>
        <shortName evidence="3">HPF</shortName>
    </recommendedName>
</protein>
<dbReference type="InterPro" id="IPR036567">
    <property type="entry name" value="RHF-like"/>
</dbReference>
<dbReference type="Gene3D" id="3.30.160.100">
    <property type="entry name" value="Ribosome hibernation promotion factor-like"/>
    <property type="match status" value="1"/>
</dbReference>
<dbReference type="AlphaFoldDB" id="A0A6F9EHA4"/>